<evidence type="ECO:0000313" key="14">
    <source>
        <dbReference type="EMBL" id="PIK39283.1"/>
    </source>
</evidence>
<dbReference type="InterPro" id="IPR018109">
    <property type="entry name" value="Folylpolyglutamate_synth_CS"/>
</dbReference>
<evidence type="ECO:0000313" key="15">
    <source>
        <dbReference type="Proteomes" id="UP000230750"/>
    </source>
</evidence>
<keyword evidence="15" id="KW-1185">Reference proteome</keyword>
<dbReference type="GO" id="GO:0005524">
    <property type="term" value="F:ATP binding"/>
    <property type="evidence" value="ECO:0007669"/>
    <property type="project" value="UniProtKB-KW"/>
</dbReference>
<gene>
    <name evidence="14" type="ORF">BSL78_23872</name>
</gene>
<dbReference type="SUPFAM" id="SSF53623">
    <property type="entry name" value="MurD-like peptide ligases, catalytic domain"/>
    <property type="match status" value="1"/>
</dbReference>
<dbReference type="PANTHER" id="PTHR11136">
    <property type="entry name" value="FOLYLPOLYGLUTAMATE SYNTHASE-RELATED"/>
    <property type="match status" value="1"/>
</dbReference>
<evidence type="ECO:0000256" key="13">
    <source>
        <dbReference type="SAM" id="MobiDB-lite"/>
    </source>
</evidence>
<dbReference type="OrthoDB" id="5212574at2759"/>
<proteinExistence type="inferred from homology"/>
<evidence type="ECO:0000256" key="10">
    <source>
        <dbReference type="ARBA" id="ARBA00030592"/>
    </source>
</evidence>
<dbReference type="PROSITE" id="PS01011">
    <property type="entry name" value="FOLYLPOLYGLU_SYNT_1"/>
    <property type="match status" value="1"/>
</dbReference>
<dbReference type="PANTHER" id="PTHR11136:SF5">
    <property type="entry name" value="FOLYLPOLYGLUTAMATE SYNTHASE, MITOCHONDRIAL"/>
    <property type="match status" value="1"/>
</dbReference>
<dbReference type="UniPathway" id="UPA00850"/>
<dbReference type="InterPro" id="IPR036615">
    <property type="entry name" value="Mur_ligase_C_dom_sf"/>
</dbReference>
<organism evidence="14 15">
    <name type="scientific">Stichopus japonicus</name>
    <name type="common">Sea cucumber</name>
    <dbReference type="NCBI Taxonomy" id="307972"/>
    <lineage>
        <taxon>Eukaryota</taxon>
        <taxon>Metazoa</taxon>
        <taxon>Echinodermata</taxon>
        <taxon>Eleutherozoa</taxon>
        <taxon>Echinozoa</taxon>
        <taxon>Holothuroidea</taxon>
        <taxon>Aspidochirotacea</taxon>
        <taxon>Aspidochirotida</taxon>
        <taxon>Stichopodidae</taxon>
        <taxon>Apostichopus</taxon>
    </lineage>
</organism>
<keyword evidence="5" id="KW-0436">Ligase</keyword>
<evidence type="ECO:0000256" key="12">
    <source>
        <dbReference type="ARBA" id="ARBA00047493"/>
    </source>
</evidence>
<dbReference type="EC" id="6.3.2.17" evidence="3"/>
<dbReference type="AlphaFoldDB" id="A0A2G8JU72"/>
<dbReference type="GO" id="GO:0005829">
    <property type="term" value="C:cytosol"/>
    <property type="evidence" value="ECO:0007669"/>
    <property type="project" value="TreeGrafter"/>
</dbReference>
<reference evidence="14 15" key="1">
    <citation type="journal article" date="2017" name="PLoS Biol.">
        <title>The sea cucumber genome provides insights into morphological evolution and visceral regeneration.</title>
        <authorList>
            <person name="Zhang X."/>
            <person name="Sun L."/>
            <person name="Yuan J."/>
            <person name="Sun Y."/>
            <person name="Gao Y."/>
            <person name="Zhang L."/>
            <person name="Li S."/>
            <person name="Dai H."/>
            <person name="Hamel J.F."/>
            <person name="Liu C."/>
            <person name="Yu Y."/>
            <person name="Liu S."/>
            <person name="Lin W."/>
            <person name="Guo K."/>
            <person name="Jin S."/>
            <person name="Xu P."/>
            <person name="Storey K.B."/>
            <person name="Huan P."/>
            <person name="Zhang T."/>
            <person name="Zhou Y."/>
            <person name="Zhang J."/>
            <person name="Lin C."/>
            <person name="Li X."/>
            <person name="Xing L."/>
            <person name="Huo D."/>
            <person name="Sun M."/>
            <person name="Wang L."/>
            <person name="Mercier A."/>
            <person name="Li F."/>
            <person name="Yang H."/>
            <person name="Xiang J."/>
        </authorList>
    </citation>
    <scope>NUCLEOTIDE SEQUENCE [LARGE SCALE GENOMIC DNA]</scope>
    <source>
        <strain evidence="14">Shaxun</strain>
        <tissue evidence="14">Muscle</tissue>
    </source>
</reference>
<dbReference type="GO" id="GO:0005739">
    <property type="term" value="C:mitochondrion"/>
    <property type="evidence" value="ECO:0007669"/>
    <property type="project" value="TreeGrafter"/>
</dbReference>
<keyword evidence="7" id="KW-0547">Nucleotide-binding</keyword>
<name>A0A2G8JU72_STIJA</name>
<dbReference type="Proteomes" id="UP000230750">
    <property type="component" value="Unassembled WGS sequence"/>
</dbReference>
<evidence type="ECO:0000256" key="5">
    <source>
        <dbReference type="ARBA" id="ARBA00022598"/>
    </source>
</evidence>
<dbReference type="InterPro" id="IPR001645">
    <property type="entry name" value="Folylpolyglutamate_synth"/>
</dbReference>
<evidence type="ECO:0000256" key="11">
    <source>
        <dbReference type="ARBA" id="ARBA00030876"/>
    </source>
</evidence>
<dbReference type="SUPFAM" id="SSF53244">
    <property type="entry name" value="MurD-like peptide ligases, peptide-binding domain"/>
    <property type="match status" value="1"/>
</dbReference>
<evidence type="ECO:0000256" key="8">
    <source>
        <dbReference type="ARBA" id="ARBA00022840"/>
    </source>
</evidence>
<feature type="region of interest" description="Disordered" evidence="13">
    <location>
        <begin position="379"/>
        <end position="398"/>
    </location>
</feature>
<dbReference type="GO" id="GO:0006730">
    <property type="term" value="P:one-carbon metabolic process"/>
    <property type="evidence" value="ECO:0007669"/>
    <property type="project" value="UniProtKB-KW"/>
</dbReference>
<evidence type="ECO:0000256" key="2">
    <source>
        <dbReference type="ARBA" id="ARBA00008276"/>
    </source>
</evidence>
<sequence>MVGPHCVKSMQQFLERCGITMEDINSLSIIHVAGTKGKGSVCAFCEKILQKYKLKTGLLMVFRLLDGSKDAFEGEMPAYNRMVAVMGLFICLEEEPGKPAFTVPQPREAMQVISERSVEIKTTVECVPSIERYNLDETSLQLGLHGRYQYTNAALAVQLCQKFLEETKKEKFTYIEPAEDDADTKRMKMAEANFTSDNSTDWSNDIWYLVGISTGYLEVASGTPLRLNHTFPSLSHPPEKSLKPCNSDLSCHIGLRECYWPGRSQTIQRERVTYYLDGAHTARSLQACVDWYIEASGEEDRNSKGRTAKILLFNLKVEKYKPAMVKPLLNCNFDAAVFCPNYLYEKENPEDLTYRYKTRETELVKSKDVKQMVESVLCPPPSTGDEAGLPLSTKGTSL</sequence>
<comment type="similarity">
    <text evidence="2">Belongs to the folylpolyglutamate synthase family.</text>
</comment>
<evidence type="ECO:0000256" key="9">
    <source>
        <dbReference type="ARBA" id="ARBA00022842"/>
    </source>
</evidence>
<keyword evidence="8" id="KW-0067">ATP-binding</keyword>
<evidence type="ECO:0000256" key="7">
    <source>
        <dbReference type="ARBA" id="ARBA00022741"/>
    </source>
</evidence>
<dbReference type="InterPro" id="IPR036565">
    <property type="entry name" value="Mur-like_cat_sf"/>
</dbReference>
<comment type="pathway">
    <text evidence="1">Cofactor biosynthesis; tetrahydrofolylpolyglutamate biosynthesis.</text>
</comment>
<evidence type="ECO:0000256" key="4">
    <source>
        <dbReference type="ARBA" id="ARBA00022563"/>
    </source>
</evidence>
<dbReference type="Gene3D" id="3.40.1190.10">
    <property type="entry name" value="Mur-like, catalytic domain"/>
    <property type="match status" value="2"/>
</dbReference>
<accession>A0A2G8JU72</accession>
<dbReference type="EMBL" id="MRZV01001254">
    <property type="protein sequence ID" value="PIK39283.1"/>
    <property type="molecule type" value="Genomic_DNA"/>
</dbReference>
<dbReference type="GO" id="GO:0046872">
    <property type="term" value="F:metal ion binding"/>
    <property type="evidence" value="ECO:0007669"/>
    <property type="project" value="UniProtKB-KW"/>
</dbReference>
<evidence type="ECO:0000256" key="1">
    <source>
        <dbReference type="ARBA" id="ARBA00005150"/>
    </source>
</evidence>
<dbReference type="STRING" id="307972.A0A2G8JU72"/>
<keyword evidence="4" id="KW-0554">One-carbon metabolism</keyword>
<keyword evidence="6" id="KW-0479">Metal-binding</keyword>
<comment type="catalytic activity">
    <reaction evidence="12">
        <text>(6S)-5,6,7,8-tetrahydrofolyl-(gamma-L-Glu)(n) + L-glutamate + ATP = (6S)-5,6,7,8-tetrahydrofolyl-(gamma-L-Glu)(n+1) + ADP + phosphate + H(+)</text>
        <dbReference type="Rhea" id="RHEA:10580"/>
        <dbReference type="Rhea" id="RHEA-COMP:14738"/>
        <dbReference type="Rhea" id="RHEA-COMP:14740"/>
        <dbReference type="ChEBI" id="CHEBI:15378"/>
        <dbReference type="ChEBI" id="CHEBI:29985"/>
        <dbReference type="ChEBI" id="CHEBI:30616"/>
        <dbReference type="ChEBI" id="CHEBI:43474"/>
        <dbReference type="ChEBI" id="CHEBI:141005"/>
        <dbReference type="ChEBI" id="CHEBI:456216"/>
        <dbReference type="EC" id="6.3.2.17"/>
    </reaction>
</comment>
<protein>
    <recommendedName>
        <fullName evidence="3">tetrahydrofolate synthase</fullName>
        <ecNumber evidence="3">6.3.2.17</ecNumber>
    </recommendedName>
    <alternativeName>
        <fullName evidence="11">Folylpoly-gamma-glutamate synthetase</fullName>
    </alternativeName>
    <alternativeName>
        <fullName evidence="10">Tetrahydrofolylpolyglutamate synthase</fullName>
    </alternativeName>
</protein>
<keyword evidence="9" id="KW-0460">Magnesium</keyword>
<comment type="caution">
    <text evidence="14">The sequence shown here is derived from an EMBL/GenBank/DDBJ whole genome shotgun (WGS) entry which is preliminary data.</text>
</comment>
<dbReference type="Gene3D" id="3.90.190.20">
    <property type="entry name" value="Mur ligase, C-terminal domain"/>
    <property type="match status" value="1"/>
</dbReference>
<dbReference type="GO" id="GO:0004326">
    <property type="term" value="F:tetrahydrofolylpolyglutamate synthase activity"/>
    <property type="evidence" value="ECO:0007669"/>
    <property type="project" value="UniProtKB-EC"/>
</dbReference>
<evidence type="ECO:0000256" key="6">
    <source>
        <dbReference type="ARBA" id="ARBA00022723"/>
    </source>
</evidence>
<evidence type="ECO:0000256" key="3">
    <source>
        <dbReference type="ARBA" id="ARBA00013025"/>
    </source>
</evidence>